<reference evidence="6" key="1">
    <citation type="journal article" date="2020" name="Mol. Plant Microbe">
        <title>Rhizobial microsymbionts of the narrowly endemic Oxytropis species growing in Kamchatka are characterized by significant genetic diversity and possess a set of genes that are associated with T3SS and T6SS secretion systems and can affect the development of symbiosis.</title>
        <authorList>
            <person name="Safronova V."/>
            <person name="Guro P."/>
            <person name="Sazanova A."/>
            <person name="Kuznetsova I."/>
            <person name="Belimov A."/>
            <person name="Yakubov V."/>
            <person name="Chirak E."/>
            <person name="Afonin A."/>
            <person name="Gogolev Y."/>
            <person name="Andronov E."/>
            <person name="Tikhonovich I."/>
        </authorList>
    </citation>
    <scope>NUCLEOTIDE SEQUENCE [LARGE SCALE GENOMIC DNA]</scope>
    <source>
        <strain evidence="6">583</strain>
        <plasmid evidence="6">p_3</plasmid>
    </source>
</reference>
<gene>
    <name evidence="5" type="ORF">HB778_37665</name>
</gene>
<dbReference type="Proteomes" id="UP000515465">
    <property type="component" value="Plasmid p_3"/>
</dbReference>
<evidence type="ECO:0000313" key="5">
    <source>
        <dbReference type="EMBL" id="QND61894.1"/>
    </source>
</evidence>
<dbReference type="Pfam" id="PF00264">
    <property type="entry name" value="Tyrosinase"/>
    <property type="match status" value="1"/>
</dbReference>
<evidence type="ECO:0000256" key="1">
    <source>
        <dbReference type="ARBA" id="ARBA00022723"/>
    </source>
</evidence>
<dbReference type="Gene3D" id="1.10.1280.10">
    <property type="entry name" value="Di-copper center containing domain from catechol oxidase"/>
    <property type="match status" value="1"/>
</dbReference>
<dbReference type="SUPFAM" id="SSF48056">
    <property type="entry name" value="Di-copper centre-containing domain"/>
    <property type="match status" value="1"/>
</dbReference>
<keyword evidence="1" id="KW-0479">Metal-binding</keyword>
<dbReference type="EMBL" id="CP050298">
    <property type="protein sequence ID" value="QND61894.1"/>
    <property type="molecule type" value="Genomic_DNA"/>
</dbReference>
<dbReference type="PANTHER" id="PTHR11474:SF76">
    <property type="entry name" value="SHKT DOMAIN-CONTAINING PROTEIN"/>
    <property type="match status" value="1"/>
</dbReference>
<geneLocation type="plasmid" evidence="5 6">
    <name>p_3</name>
</geneLocation>
<dbReference type="InterPro" id="IPR008922">
    <property type="entry name" value="Di-copper_centre_dom_sf"/>
</dbReference>
<dbReference type="InterPro" id="IPR002227">
    <property type="entry name" value="Tyrosinase_Cu-bd"/>
</dbReference>
<evidence type="ECO:0000313" key="6">
    <source>
        <dbReference type="Proteomes" id="UP000515465"/>
    </source>
</evidence>
<evidence type="ECO:0000259" key="3">
    <source>
        <dbReference type="PROSITE" id="PS00497"/>
    </source>
</evidence>
<dbReference type="AlphaFoldDB" id="A0A7G6T562"/>
<dbReference type="GO" id="GO:0016491">
    <property type="term" value="F:oxidoreductase activity"/>
    <property type="evidence" value="ECO:0007669"/>
    <property type="project" value="InterPro"/>
</dbReference>
<evidence type="ECO:0000259" key="4">
    <source>
        <dbReference type="PROSITE" id="PS00498"/>
    </source>
</evidence>
<keyword evidence="5" id="KW-0614">Plasmid</keyword>
<evidence type="ECO:0000256" key="2">
    <source>
        <dbReference type="ARBA" id="ARBA00023008"/>
    </source>
</evidence>
<sequence>MPTSKAQAPEPDAPFRWSDVEAILTAAGGNDGPGSLTGLTLPDFLTLQLQGMPLIAPLTTTCCGTSDAKGRGARSVLVRGLRGLPPFDGRQFPRLPWGGKPVADDDIDRIETWIEEGCPGELIETVALAGEVSVTTEARVEVKGLPGPIFGPASDPAAWRYAKGELRQRMDVDVLDDAQKERLRHAFRELYKLNKWVGDKRSYNNLALIHQNHCQHGWERFLPWHRVYLYEFEQALQDFCPDVTMPWWDFPAERYKPDDPANGAILPDAFKGFLTQDSVRFLRDKGFPAKIDTLVGQFWANPTQIYDAVSKACGKEYVAGENRKRLIDAVLEANSLWYPLRYSSQFGKGTINTVIHYHYPAQEDIDEILSLRTFRDFGGGSLYVDSFGFLDQNPHNTMHIWTGGMNPAFKTSAPPDRNSAVRVAGRKFHQRDDLYSEPQFGDMFSNLTASYDPIFWPVHANIDRLWWRWQQHHPGGLPADLDSALTPWSYAVRDTLDMNRFGYEYVRGGCLMPVGLTNPVGRFVSAPIAVPEATKSFRSVEVRLHRVPQLLRSCFIRVFLNTQDADASTPLNVPGYAGYAAVFGHGECYGGPGHCESPQAENRKFDLRERSMNTPRNHRIDVTRAARRLIAAGATSLTVSLVVIGASYKEDRELLRLDGVSLNFLD</sequence>
<name>A0A7G6T562_9HYPH</name>
<dbReference type="PANTHER" id="PTHR11474">
    <property type="entry name" value="TYROSINASE FAMILY MEMBER"/>
    <property type="match status" value="1"/>
</dbReference>
<dbReference type="GO" id="GO:0046872">
    <property type="term" value="F:metal ion binding"/>
    <property type="evidence" value="ECO:0007669"/>
    <property type="project" value="UniProtKB-KW"/>
</dbReference>
<accession>A0A7G6T562</accession>
<dbReference type="RefSeq" id="WP_183454920.1">
    <property type="nucleotide sequence ID" value="NZ_CP050298.1"/>
</dbReference>
<dbReference type="PROSITE" id="PS00497">
    <property type="entry name" value="TYROSINASE_1"/>
    <property type="match status" value="1"/>
</dbReference>
<dbReference type="PROSITE" id="PS00498">
    <property type="entry name" value="TYROSINASE_2"/>
    <property type="match status" value="1"/>
</dbReference>
<organism evidence="5 6">
    <name type="scientific">Mesorhizobium huakuii</name>
    <dbReference type="NCBI Taxonomy" id="28104"/>
    <lineage>
        <taxon>Bacteria</taxon>
        <taxon>Pseudomonadati</taxon>
        <taxon>Pseudomonadota</taxon>
        <taxon>Alphaproteobacteria</taxon>
        <taxon>Hyphomicrobiales</taxon>
        <taxon>Phyllobacteriaceae</taxon>
        <taxon>Mesorhizobium</taxon>
    </lineage>
</organism>
<protein>
    <submittedName>
        <fullName evidence="5">Tyrosinase family protein</fullName>
    </submittedName>
</protein>
<dbReference type="PRINTS" id="PR00092">
    <property type="entry name" value="TYROSINASE"/>
</dbReference>
<feature type="domain" description="Tyrosinase copper-binding" evidence="4">
    <location>
        <begin position="452"/>
        <end position="463"/>
    </location>
</feature>
<keyword evidence="2" id="KW-0186">Copper</keyword>
<dbReference type="InterPro" id="IPR050316">
    <property type="entry name" value="Tyrosinase/Hemocyanin"/>
</dbReference>
<proteinExistence type="predicted"/>
<feature type="domain" description="Tyrosinase copper-binding" evidence="3">
    <location>
        <begin position="216"/>
        <end position="233"/>
    </location>
</feature>